<dbReference type="Proteomes" id="UP001055811">
    <property type="component" value="Linkage Group LG03"/>
</dbReference>
<keyword evidence="2" id="KW-1185">Reference proteome</keyword>
<accession>A0ACB9F4L7</accession>
<name>A0ACB9F4L7_CICIN</name>
<gene>
    <name evidence="1" type="ORF">L2E82_16220</name>
</gene>
<reference evidence="1 2" key="2">
    <citation type="journal article" date="2022" name="Mol. Ecol. Resour.">
        <title>The genomes of chicory, endive, great burdock and yacon provide insights into Asteraceae paleo-polyploidization history and plant inulin production.</title>
        <authorList>
            <person name="Fan W."/>
            <person name="Wang S."/>
            <person name="Wang H."/>
            <person name="Wang A."/>
            <person name="Jiang F."/>
            <person name="Liu H."/>
            <person name="Zhao H."/>
            <person name="Xu D."/>
            <person name="Zhang Y."/>
        </authorList>
    </citation>
    <scope>NUCLEOTIDE SEQUENCE [LARGE SCALE GENOMIC DNA]</scope>
    <source>
        <strain evidence="2">cv. Punajuju</strain>
        <tissue evidence="1">Leaves</tissue>
    </source>
</reference>
<reference evidence="2" key="1">
    <citation type="journal article" date="2022" name="Mol. Ecol. Resour.">
        <title>The genomes of chicory, endive, great burdock and yacon provide insights into Asteraceae palaeo-polyploidization history and plant inulin production.</title>
        <authorList>
            <person name="Fan W."/>
            <person name="Wang S."/>
            <person name="Wang H."/>
            <person name="Wang A."/>
            <person name="Jiang F."/>
            <person name="Liu H."/>
            <person name="Zhao H."/>
            <person name="Xu D."/>
            <person name="Zhang Y."/>
        </authorList>
    </citation>
    <scope>NUCLEOTIDE SEQUENCE [LARGE SCALE GENOMIC DNA]</scope>
    <source>
        <strain evidence="2">cv. Punajuju</strain>
    </source>
</reference>
<proteinExistence type="predicted"/>
<sequence length="185" mass="20473">MLHLHHHNSPAILSTKLILNYIILIGMFLHQNVPSIPNLSIFSLCISGAFSLKPITDLNLFLIVQKLVGEVTTGEKQGYVRMVIEAVKDCGVLFGGKNIGDKLFVLMSHGDEAVKLTDGFEGGIVDADNKGEDLADFKDDTQAYWLPCKKGPGFYFGEALRLDVFMFHGSRKVVAERYSTDLILN</sequence>
<organism evidence="1 2">
    <name type="scientific">Cichorium intybus</name>
    <name type="common">Chicory</name>
    <dbReference type="NCBI Taxonomy" id="13427"/>
    <lineage>
        <taxon>Eukaryota</taxon>
        <taxon>Viridiplantae</taxon>
        <taxon>Streptophyta</taxon>
        <taxon>Embryophyta</taxon>
        <taxon>Tracheophyta</taxon>
        <taxon>Spermatophyta</taxon>
        <taxon>Magnoliopsida</taxon>
        <taxon>eudicotyledons</taxon>
        <taxon>Gunneridae</taxon>
        <taxon>Pentapetalae</taxon>
        <taxon>asterids</taxon>
        <taxon>campanulids</taxon>
        <taxon>Asterales</taxon>
        <taxon>Asteraceae</taxon>
        <taxon>Cichorioideae</taxon>
        <taxon>Cichorieae</taxon>
        <taxon>Cichoriinae</taxon>
        <taxon>Cichorium</taxon>
    </lineage>
</organism>
<protein>
    <submittedName>
        <fullName evidence="1">Uncharacterized protein</fullName>
    </submittedName>
</protein>
<evidence type="ECO:0000313" key="2">
    <source>
        <dbReference type="Proteomes" id="UP001055811"/>
    </source>
</evidence>
<dbReference type="EMBL" id="CM042011">
    <property type="protein sequence ID" value="KAI3766169.1"/>
    <property type="molecule type" value="Genomic_DNA"/>
</dbReference>
<comment type="caution">
    <text evidence="1">The sequence shown here is derived from an EMBL/GenBank/DDBJ whole genome shotgun (WGS) entry which is preliminary data.</text>
</comment>
<evidence type="ECO:0000313" key="1">
    <source>
        <dbReference type="EMBL" id="KAI3766169.1"/>
    </source>
</evidence>